<dbReference type="InterPro" id="IPR001088">
    <property type="entry name" value="Glyco_hydro_4"/>
</dbReference>
<dbReference type="GO" id="GO:0004553">
    <property type="term" value="F:hydrolase activity, hydrolyzing O-glycosyl compounds"/>
    <property type="evidence" value="ECO:0007669"/>
    <property type="project" value="InterPro"/>
</dbReference>
<comment type="caution">
    <text evidence="13">The sequence shown here is derived from an EMBL/GenBank/DDBJ whole genome shotgun (WGS) entry which is preliminary data.</text>
</comment>
<dbReference type="GO" id="GO:0005975">
    <property type="term" value="P:carbohydrate metabolic process"/>
    <property type="evidence" value="ECO:0007669"/>
    <property type="project" value="InterPro"/>
</dbReference>
<evidence type="ECO:0000256" key="6">
    <source>
        <dbReference type="ARBA" id="ARBA00023295"/>
    </source>
</evidence>
<evidence type="ECO:0000256" key="8">
    <source>
        <dbReference type="PIRSR" id="PIRSR601088-2"/>
    </source>
</evidence>
<keyword evidence="9" id="KW-0170">Cobalt</keyword>
<keyword evidence="5 9" id="KW-0464">Manganese</keyword>
<name>A0A117PYX4_9ACTN</name>
<reference evidence="13 14" key="1">
    <citation type="submission" date="2015-10" db="EMBL/GenBank/DDBJ databases">
        <title>Draft genome sequence of Streptomyces cellostaticus DSM 40189, type strain for the species Streptomyces cellostaticus.</title>
        <authorList>
            <person name="Ruckert C."/>
            <person name="Winkler A."/>
            <person name="Kalinowski J."/>
            <person name="Kampfer P."/>
            <person name="Glaeser S."/>
        </authorList>
    </citation>
    <scope>NUCLEOTIDE SEQUENCE [LARGE SCALE GENOMIC DNA]</scope>
    <source>
        <strain evidence="13 14">DSM 40189</strain>
    </source>
</reference>
<comment type="cofactor">
    <cofactor evidence="11">
        <name>NAD(+)</name>
        <dbReference type="ChEBI" id="CHEBI:57540"/>
    </cofactor>
    <text evidence="11">Binds 1 NAD(+) per subunit.</text>
</comment>
<dbReference type="AlphaFoldDB" id="A0A117PYX4"/>
<dbReference type="PANTHER" id="PTHR32092:SF5">
    <property type="entry name" value="6-PHOSPHO-BETA-GLUCOSIDASE"/>
    <property type="match status" value="1"/>
</dbReference>
<feature type="binding site" evidence="8">
    <location>
        <position position="144"/>
    </location>
    <ligand>
        <name>substrate</name>
    </ligand>
</feature>
<dbReference type="InterPro" id="IPR015955">
    <property type="entry name" value="Lactate_DH/Glyco_Ohase_4_C"/>
</dbReference>
<dbReference type="PANTHER" id="PTHR32092">
    <property type="entry name" value="6-PHOSPHO-BETA-GLUCOSIDASE-RELATED"/>
    <property type="match status" value="1"/>
</dbReference>
<keyword evidence="3 11" id="KW-0378">Hydrolase</keyword>
<dbReference type="Pfam" id="PF02056">
    <property type="entry name" value="Glyco_hydro_4"/>
    <property type="match status" value="1"/>
</dbReference>
<keyword evidence="6 11" id="KW-0326">Glycosidase</keyword>
<protein>
    <submittedName>
        <fullName evidence="13">6-phospho-beta-glucosidase</fullName>
    </submittedName>
</protein>
<evidence type="ECO:0000256" key="10">
    <source>
        <dbReference type="PIRSR" id="PIRSR601088-4"/>
    </source>
</evidence>
<feature type="active site" description="Proton acceptor" evidence="7">
    <location>
        <position position="244"/>
    </location>
</feature>
<dbReference type="RefSeq" id="WP_066990794.1">
    <property type="nucleotide sequence ID" value="NZ_BNDU01000004.1"/>
</dbReference>
<dbReference type="GO" id="GO:0016616">
    <property type="term" value="F:oxidoreductase activity, acting on the CH-OH group of donors, NAD or NADP as acceptor"/>
    <property type="evidence" value="ECO:0007669"/>
    <property type="project" value="InterPro"/>
</dbReference>
<feature type="binding site" evidence="8">
    <location>
        <position position="90"/>
    </location>
    <ligand>
        <name>substrate</name>
    </ligand>
</feature>
<keyword evidence="9" id="KW-0533">Nickel</keyword>
<dbReference type="GO" id="GO:0046872">
    <property type="term" value="F:metal ion binding"/>
    <property type="evidence" value="ECO:0007669"/>
    <property type="project" value="UniProtKB-KW"/>
</dbReference>
<keyword evidence="14" id="KW-1185">Reference proteome</keyword>
<feature type="active site" description="Proton donor" evidence="7">
    <location>
        <position position="166"/>
    </location>
</feature>
<evidence type="ECO:0000259" key="12">
    <source>
        <dbReference type="Pfam" id="PF11975"/>
    </source>
</evidence>
<dbReference type="STRING" id="67285.AQI88_02170"/>
<dbReference type="InterPro" id="IPR019802">
    <property type="entry name" value="GlycHydrolase_4_CS"/>
</dbReference>
<dbReference type="SUPFAM" id="SSF51735">
    <property type="entry name" value="NAD(P)-binding Rossmann-fold domains"/>
    <property type="match status" value="1"/>
</dbReference>
<dbReference type="PROSITE" id="PS01324">
    <property type="entry name" value="GLYCOSYL_HYDROL_F4"/>
    <property type="match status" value="1"/>
</dbReference>
<keyword evidence="2 9" id="KW-0479">Metal-binding</keyword>
<dbReference type="Proteomes" id="UP000054241">
    <property type="component" value="Unassembled WGS sequence"/>
</dbReference>
<evidence type="ECO:0000256" key="2">
    <source>
        <dbReference type="ARBA" id="ARBA00022723"/>
    </source>
</evidence>
<evidence type="ECO:0000256" key="11">
    <source>
        <dbReference type="RuleBase" id="RU361152"/>
    </source>
</evidence>
<evidence type="ECO:0000256" key="5">
    <source>
        <dbReference type="ARBA" id="ARBA00023211"/>
    </source>
</evidence>
<dbReference type="CDD" id="cd05296">
    <property type="entry name" value="GH4_P_beta_glucosidase"/>
    <property type="match status" value="1"/>
</dbReference>
<proteinExistence type="inferred from homology"/>
<dbReference type="InterPro" id="IPR036291">
    <property type="entry name" value="NAD(P)-bd_dom_sf"/>
</dbReference>
<dbReference type="InterPro" id="IPR022616">
    <property type="entry name" value="Glyco_hydro_4_C"/>
</dbReference>
<feature type="binding site" evidence="9">
    <location>
        <position position="165"/>
    </location>
    <ligand>
        <name>Mn(2+)</name>
        <dbReference type="ChEBI" id="CHEBI:29035"/>
    </ligand>
</feature>
<dbReference type="Gene3D" id="3.40.50.720">
    <property type="entry name" value="NAD(P)-binding Rossmann-like Domain"/>
    <property type="match status" value="1"/>
</dbReference>
<dbReference type="PRINTS" id="PR00732">
    <property type="entry name" value="GLHYDRLASE4"/>
</dbReference>
<evidence type="ECO:0000256" key="4">
    <source>
        <dbReference type="ARBA" id="ARBA00023027"/>
    </source>
</evidence>
<feature type="binding site" evidence="9">
    <location>
        <position position="195"/>
    </location>
    <ligand>
        <name>Mn(2+)</name>
        <dbReference type="ChEBI" id="CHEBI:29035"/>
    </ligand>
</feature>
<evidence type="ECO:0000256" key="7">
    <source>
        <dbReference type="PIRSR" id="PIRSR601088-1"/>
    </source>
</evidence>
<dbReference type="OrthoDB" id="9767022at2"/>
<accession>A0A117PYX4</accession>
<organism evidence="13 14">
    <name type="scientific">Streptomyces cellostaticus</name>
    <dbReference type="NCBI Taxonomy" id="67285"/>
    <lineage>
        <taxon>Bacteria</taxon>
        <taxon>Bacillati</taxon>
        <taxon>Actinomycetota</taxon>
        <taxon>Actinomycetes</taxon>
        <taxon>Kitasatosporales</taxon>
        <taxon>Streptomycetaceae</taxon>
        <taxon>Streptomyces</taxon>
    </lineage>
</organism>
<sequence length="445" mass="47990">MKLTILGGGGFRVPLVYGALLTDRAEGRVTEVVLHDLDDSRLYAVSRVLAEQASTVDDAPRVTATTDLDEALRGADFVFSAIRVGGLEGRANDERVALAEGVLGQETVGAGGIAYGLRTVPVAVDIAQRVARLAPDAWVINFTNPAGLVTEAMSRHLGDRVIGICDSPVGLGRRIARVLGANPKEAWIDYVGLNHLGWVRGLRIAGRDELPRLLADPGLLGSFEEGKLFGADWLQSLGAIPNEYLHYYYFNREAVRAYEQAEKTRGAFLRDQQARFYEEARRTDLSALDVWDRTRAEREATYMADNRETAGAGERDADDLSGGYEKVALALMRAIARDERTTLILNVRNQGTLSVLDTDAVIEVPCLVDANGAHPVAVAPLPGHATGLVCAVKAVEREVLAAAESGSRTTAVKAFALHPLVDSVNVARRLVEGYTAVHPGLGYLK</sequence>
<evidence type="ECO:0000313" key="14">
    <source>
        <dbReference type="Proteomes" id="UP000054241"/>
    </source>
</evidence>
<gene>
    <name evidence="13" type="ORF">AQI88_02170</name>
</gene>
<feature type="site" description="Increases basicity of active site Tyr" evidence="10">
    <location>
        <position position="106"/>
    </location>
</feature>
<keyword evidence="4 11" id="KW-0520">NAD</keyword>
<comment type="similarity">
    <text evidence="1 11">Belongs to the glycosyl hydrolase 4 family.</text>
</comment>
<evidence type="ECO:0000313" key="13">
    <source>
        <dbReference type="EMBL" id="KUM98513.1"/>
    </source>
</evidence>
<feature type="domain" description="Glycosyl hydrolase family 4 C-terminal" evidence="12">
    <location>
        <begin position="190"/>
        <end position="421"/>
    </location>
</feature>
<dbReference type="SUPFAM" id="SSF56327">
    <property type="entry name" value="LDH C-terminal domain-like"/>
    <property type="match status" value="1"/>
</dbReference>
<dbReference type="EMBL" id="LMWL01000004">
    <property type="protein sequence ID" value="KUM98513.1"/>
    <property type="molecule type" value="Genomic_DNA"/>
</dbReference>
<evidence type="ECO:0000256" key="9">
    <source>
        <dbReference type="PIRSR" id="PIRSR601088-3"/>
    </source>
</evidence>
<keyword evidence="9" id="KW-0408">Iron</keyword>
<evidence type="ECO:0000256" key="3">
    <source>
        <dbReference type="ARBA" id="ARBA00022801"/>
    </source>
</evidence>
<dbReference type="Pfam" id="PF11975">
    <property type="entry name" value="Glyco_hydro_4C"/>
    <property type="match status" value="1"/>
</dbReference>
<evidence type="ECO:0000256" key="1">
    <source>
        <dbReference type="ARBA" id="ARBA00010141"/>
    </source>
</evidence>
<dbReference type="Gene3D" id="3.90.110.10">
    <property type="entry name" value="Lactate dehydrogenase/glycoside hydrolase, family 4, C-terminal"/>
    <property type="match status" value="1"/>
</dbReference>